<organism evidence="4">
    <name type="scientific">Eutreptiella gymnastica</name>
    <dbReference type="NCBI Taxonomy" id="73025"/>
    <lineage>
        <taxon>Eukaryota</taxon>
        <taxon>Discoba</taxon>
        <taxon>Euglenozoa</taxon>
        <taxon>Euglenida</taxon>
        <taxon>Spirocuta</taxon>
        <taxon>Euglenophyceae</taxon>
        <taxon>Eutreptiales</taxon>
        <taxon>Eutreptiaceae</taxon>
        <taxon>Eutreptiella</taxon>
    </lineage>
</organism>
<reference evidence="4" key="1">
    <citation type="submission" date="2021-01" db="EMBL/GenBank/DDBJ databases">
        <authorList>
            <person name="Corre E."/>
            <person name="Pelletier E."/>
            <person name="Niang G."/>
            <person name="Scheremetjew M."/>
            <person name="Finn R."/>
            <person name="Kale V."/>
            <person name="Holt S."/>
            <person name="Cochrane G."/>
            <person name="Meng A."/>
            <person name="Brown T."/>
            <person name="Cohen L."/>
        </authorList>
    </citation>
    <scope>NUCLEOTIDE SEQUENCE</scope>
    <source>
        <strain evidence="4">CCMP1594</strain>
    </source>
</reference>
<dbReference type="Gene3D" id="3.90.176.10">
    <property type="entry name" value="Toxin ADP-ribosyltransferase, Chain A, domain 1"/>
    <property type="match status" value="1"/>
</dbReference>
<sequence>MDTTEDTWEMDGTVVLLGTSVRDVGAPLNTFGRTYIRSGNKNNCGRCRRTTKFIREDIYLKQKQEEEAQKQREEAERREAARKEAERKEAERKEAERKEAARKEAERKEAARKEAERKEAARKEAERKEAARKEAERKEAERKEKECVGLVEQLWKGICGDSCAMDPVEKAFLTAVDGVGCCKTLTAFERQTDSMAQEIKILNDMASLETLRVQLAEASSRLEQTRNEGSESSMDLELEVAALRVKLRNTSNAKQEEIERALQTSSEGIGPLQAMAAEIQQQVDEEGVSRLDAQQKAEECLLRHNEEAARLQLLQERIACLERIMATVRSDAEACAERLTQAGHQKALLQHNAGVRDRVVQGGHAALQQFRQALATRERIDADLRQLLPQATEYKDHSTRMSPTRTTNAAPVAQPSATQVTNNQPPAAADSADRTFEGSNFKREYDAAAVPEYQHQLLSAVKELVDHHCAKNGIDEEHGKSFFRRLQSDAFQKPGELLSEVPTAAQRLWTSPQPMSERHDFGLHAIINSAIREDDPEEAPAAAVISRALNSLLVFRRPPVELHFPPEATVWRGGGLPDAHRAFYTAGKMYRVPGFLATSFSEDKAYEFMYRAHALHGLPAVQWVVHLDPRGQQQFRYRCKQVNFVNATQVPGEEEFLFAAYSVFTVRDVQWVSEATPDGPHVVHLEAAIDNNLPNSGGLPLAPWY</sequence>
<protein>
    <submittedName>
        <fullName evidence="4">Uncharacterized protein</fullName>
    </submittedName>
</protein>
<dbReference type="EMBL" id="HBJA01118435">
    <property type="protein sequence ID" value="CAE0829473.1"/>
    <property type="molecule type" value="Transcribed_RNA"/>
</dbReference>
<feature type="region of interest" description="Disordered" evidence="2">
    <location>
        <begin position="64"/>
        <end position="125"/>
    </location>
</feature>
<dbReference type="AlphaFoldDB" id="A0A6T2G2F1"/>
<accession>A0A6T2G2F1</accession>
<proteinExistence type="predicted"/>
<evidence type="ECO:0000313" key="4">
    <source>
        <dbReference type="EMBL" id="CAE0829475.1"/>
    </source>
</evidence>
<name>A0A6T2G2F1_9EUGL</name>
<dbReference type="EMBL" id="HBJA01118437">
    <property type="protein sequence ID" value="CAE0829475.1"/>
    <property type="molecule type" value="Transcribed_RNA"/>
</dbReference>
<evidence type="ECO:0000313" key="5">
    <source>
        <dbReference type="EMBL" id="CAE0829476.1"/>
    </source>
</evidence>
<evidence type="ECO:0000313" key="3">
    <source>
        <dbReference type="EMBL" id="CAE0829473.1"/>
    </source>
</evidence>
<keyword evidence="1" id="KW-0175">Coiled coil</keyword>
<feature type="coiled-coil region" evidence="1">
    <location>
        <begin position="304"/>
        <end position="331"/>
    </location>
</feature>
<evidence type="ECO:0000256" key="2">
    <source>
        <dbReference type="SAM" id="MobiDB-lite"/>
    </source>
</evidence>
<dbReference type="SUPFAM" id="SSF56399">
    <property type="entry name" value="ADP-ribosylation"/>
    <property type="match status" value="1"/>
</dbReference>
<gene>
    <name evidence="3" type="ORF">EGYM00163_LOCUS40751</name>
    <name evidence="4" type="ORF">EGYM00163_LOCUS40753</name>
    <name evidence="5" type="ORF">EGYM00163_LOCUS40754</name>
</gene>
<feature type="region of interest" description="Disordered" evidence="2">
    <location>
        <begin position="395"/>
        <end position="434"/>
    </location>
</feature>
<dbReference type="EMBL" id="HBJA01118438">
    <property type="protein sequence ID" value="CAE0829476.1"/>
    <property type="molecule type" value="Transcribed_RNA"/>
</dbReference>
<feature type="coiled-coil region" evidence="1">
    <location>
        <begin position="208"/>
        <end position="264"/>
    </location>
</feature>
<evidence type="ECO:0000256" key="1">
    <source>
        <dbReference type="SAM" id="Coils"/>
    </source>
</evidence>
<feature type="compositionally biased region" description="Polar residues" evidence="2">
    <location>
        <begin position="400"/>
        <end position="425"/>
    </location>
</feature>